<dbReference type="InterPro" id="IPR029033">
    <property type="entry name" value="His_PPase_superfam"/>
</dbReference>
<dbReference type="Pfam" id="PF00300">
    <property type="entry name" value="His_Phos_1"/>
    <property type="match status" value="1"/>
</dbReference>
<feature type="signal peptide" evidence="1">
    <location>
        <begin position="1"/>
        <end position="17"/>
    </location>
</feature>
<name>A0A8J7J8F6_9RHOB</name>
<proteinExistence type="predicted"/>
<organism evidence="2 3">
    <name type="scientific">Sedimentitalea arenosa</name>
    <dbReference type="NCBI Taxonomy" id="2798803"/>
    <lineage>
        <taxon>Bacteria</taxon>
        <taxon>Pseudomonadati</taxon>
        <taxon>Pseudomonadota</taxon>
        <taxon>Alphaproteobacteria</taxon>
        <taxon>Rhodobacterales</taxon>
        <taxon>Paracoccaceae</taxon>
        <taxon>Sedimentitalea</taxon>
    </lineage>
</organism>
<evidence type="ECO:0000313" key="3">
    <source>
        <dbReference type="Proteomes" id="UP000619079"/>
    </source>
</evidence>
<protein>
    <submittedName>
        <fullName evidence="2">Histidine phosphatase family protein</fullName>
    </submittedName>
</protein>
<feature type="chain" id="PRO_5035283293" evidence="1">
    <location>
        <begin position="18"/>
        <end position="178"/>
    </location>
</feature>
<dbReference type="AlphaFoldDB" id="A0A8J7J8F6"/>
<dbReference type="SMART" id="SM00855">
    <property type="entry name" value="PGAM"/>
    <property type="match status" value="1"/>
</dbReference>
<dbReference type="CDD" id="cd07040">
    <property type="entry name" value="HP"/>
    <property type="match status" value="1"/>
</dbReference>
<comment type="caution">
    <text evidence="2">The sequence shown here is derived from an EMBL/GenBank/DDBJ whole genome shotgun (WGS) entry which is preliminary data.</text>
</comment>
<accession>A0A8J7J8F6</accession>
<dbReference type="Gene3D" id="3.40.50.1240">
    <property type="entry name" value="Phosphoglycerate mutase-like"/>
    <property type="match status" value="1"/>
</dbReference>
<dbReference type="EMBL" id="JAELVR010000009">
    <property type="protein sequence ID" value="MBJ6372637.1"/>
    <property type="molecule type" value="Genomic_DNA"/>
</dbReference>
<dbReference type="InterPro" id="IPR013078">
    <property type="entry name" value="His_Pase_superF_clade-1"/>
</dbReference>
<reference evidence="2" key="1">
    <citation type="submission" date="2020-12" db="EMBL/GenBank/DDBJ databases">
        <title>Sedimentitalea sp. nov., isolated from sand in Incheon.</title>
        <authorList>
            <person name="Kim W."/>
        </authorList>
    </citation>
    <scope>NUCLEOTIDE SEQUENCE</scope>
    <source>
        <strain evidence="2">CAU 1593</strain>
    </source>
</reference>
<dbReference type="RefSeq" id="WP_199025509.1">
    <property type="nucleotide sequence ID" value="NZ_JAELVR010000009.1"/>
</dbReference>
<dbReference type="SUPFAM" id="SSF53254">
    <property type="entry name" value="Phosphoglycerate mutase-like"/>
    <property type="match status" value="1"/>
</dbReference>
<keyword evidence="1" id="KW-0732">Signal</keyword>
<evidence type="ECO:0000256" key="1">
    <source>
        <dbReference type="SAM" id="SignalP"/>
    </source>
</evidence>
<dbReference type="Proteomes" id="UP000619079">
    <property type="component" value="Unassembled WGS sequence"/>
</dbReference>
<keyword evidence="3" id="KW-1185">Reference proteome</keyword>
<evidence type="ECO:0000313" key="2">
    <source>
        <dbReference type="EMBL" id="MBJ6372637.1"/>
    </source>
</evidence>
<sequence>MRWIAFLLFLLPGVALANDWDALSEHGVIAIMRHALAPGTGDPPGMQIDDCATQRNLDDRGRAQARAIGDAFRARGIAFDVVFSSQWCRCRDTAALLDLAPVQEAQALNSFFGDYTTRQQQTRDTRALIDRTAGRLMLVTHQVNITALTGRATRSGEVLVIRPTSEGVELLGRIMIDP</sequence>
<gene>
    <name evidence="2" type="ORF">JF290_13965</name>
</gene>